<sequence>MIEILPGSGNHLLCVRFTGTLDRGSYRDVLKPRIESLLQRHATLRVLVLMDESFKGWTLSGGWANTLFDLKHRRDFDKVAMVGAPKWESLCVKALAALLMKGELRTFRRDQLGDAWNWLRA</sequence>
<reference evidence="2 3" key="1">
    <citation type="submission" date="2017-10" db="EMBL/GenBank/DDBJ databases">
        <title>The new phylogeny of genus Mycobacterium.</title>
        <authorList>
            <person name="Tortoli E."/>
            <person name="Trovato A."/>
            <person name="Cirillo D.M."/>
        </authorList>
    </citation>
    <scope>NUCLEOTIDE SEQUENCE [LARGE SCALE GENOMIC DNA]</scope>
    <source>
        <strain evidence="2 3">CCUG37673</strain>
    </source>
</reference>
<comment type="caution">
    <text evidence="2">The sequence shown here is derived from an EMBL/GenBank/DDBJ whole genome shotgun (WGS) entry which is preliminary data.</text>
</comment>
<dbReference type="InterPro" id="IPR038396">
    <property type="entry name" value="SpoIIAA-like_sf"/>
</dbReference>
<organism evidence="2 3">
    <name type="scientific">Mycolicibacterium agri</name>
    <name type="common">Mycobacterium agri</name>
    <dbReference type="NCBI Taxonomy" id="36811"/>
    <lineage>
        <taxon>Bacteria</taxon>
        <taxon>Bacillati</taxon>
        <taxon>Actinomycetota</taxon>
        <taxon>Actinomycetes</taxon>
        <taxon>Mycobacteriales</taxon>
        <taxon>Mycobacteriaceae</taxon>
        <taxon>Mycolicibacterium</taxon>
    </lineage>
</organism>
<dbReference type="Pfam" id="PF11964">
    <property type="entry name" value="SpoIIAA-like"/>
    <property type="match status" value="1"/>
</dbReference>
<evidence type="ECO:0000313" key="2">
    <source>
        <dbReference type="EMBL" id="PEG39571.1"/>
    </source>
</evidence>
<dbReference type="SUPFAM" id="SSF52091">
    <property type="entry name" value="SpoIIaa-like"/>
    <property type="match status" value="1"/>
</dbReference>
<evidence type="ECO:0000313" key="3">
    <source>
        <dbReference type="Proteomes" id="UP000220914"/>
    </source>
</evidence>
<name>A0A2A7N7W9_MYCAG</name>
<evidence type="ECO:0000313" key="1">
    <source>
        <dbReference type="EMBL" id="GFG48588.1"/>
    </source>
</evidence>
<evidence type="ECO:0000313" key="4">
    <source>
        <dbReference type="Proteomes" id="UP000465302"/>
    </source>
</evidence>
<reference evidence="1" key="3">
    <citation type="submission" date="2020-02" db="EMBL/GenBank/DDBJ databases">
        <authorList>
            <person name="Matsumoto Y."/>
            <person name="Motooka D."/>
            <person name="Nakamura S."/>
        </authorList>
    </citation>
    <scope>NUCLEOTIDE SEQUENCE</scope>
    <source>
        <strain evidence="1">JCM 6377</strain>
    </source>
</reference>
<protein>
    <submittedName>
        <fullName evidence="2">STAS/SEC14 domain-containing protein</fullName>
    </submittedName>
</protein>
<proteinExistence type="predicted"/>
<dbReference type="OrthoDB" id="4729899at2"/>
<dbReference type="Proteomes" id="UP000465302">
    <property type="component" value="Unassembled WGS sequence"/>
</dbReference>
<dbReference type="Proteomes" id="UP000220914">
    <property type="component" value="Unassembled WGS sequence"/>
</dbReference>
<dbReference type="InterPro" id="IPR036513">
    <property type="entry name" value="STAS_dom_sf"/>
</dbReference>
<accession>A0A2A7N7W9</accession>
<dbReference type="InterPro" id="IPR021866">
    <property type="entry name" value="SpoIIAA-like"/>
</dbReference>
<gene>
    <name evidence="2" type="ORF">CQY20_10300</name>
    <name evidence="1" type="ORF">MAGR_00290</name>
</gene>
<dbReference type="AlphaFoldDB" id="A0A2A7N7W9"/>
<dbReference type="EMBL" id="PDCP01000014">
    <property type="protein sequence ID" value="PEG39571.1"/>
    <property type="molecule type" value="Genomic_DNA"/>
</dbReference>
<dbReference type="EMBL" id="BLKS01000001">
    <property type="protein sequence ID" value="GFG48588.1"/>
    <property type="molecule type" value="Genomic_DNA"/>
</dbReference>
<reference evidence="1 4" key="2">
    <citation type="journal article" date="2019" name="Emerg. Microbes Infect.">
        <title>Comprehensive subspecies identification of 175 nontuberculous mycobacteria species based on 7547 genomic profiles.</title>
        <authorList>
            <person name="Matsumoto Y."/>
            <person name="Kinjo T."/>
            <person name="Motooka D."/>
            <person name="Nabeya D."/>
            <person name="Jung N."/>
            <person name="Uechi K."/>
            <person name="Horii T."/>
            <person name="Iida T."/>
            <person name="Fujita J."/>
            <person name="Nakamura S."/>
        </authorList>
    </citation>
    <scope>NUCLEOTIDE SEQUENCE [LARGE SCALE GENOMIC DNA]</scope>
    <source>
        <strain evidence="1 4">JCM 6377</strain>
    </source>
</reference>
<dbReference type="Gene3D" id="3.40.50.10600">
    <property type="entry name" value="SpoIIaa-like domains"/>
    <property type="match status" value="1"/>
</dbReference>
<keyword evidence="3" id="KW-1185">Reference proteome</keyword>